<evidence type="ECO:0000313" key="1">
    <source>
        <dbReference type="EMBL" id="CAI0380510.1"/>
    </source>
</evidence>
<evidence type="ECO:0000313" key="2">
    <source>
        <dbReference type="Proteomes" id="UP001154282"/>
    </source>
</evidence>
<organism evidence="1 2">
    <name type="scientific">Linum tenue</name>
    <dbReference type="NCBI Taxonomy" id="586396"/>
    <lineage>
        <taxon>Eukaryota</taxon>
        <taxon>Viridiplantae</taxon>
        <taxon>Streptophyta</taxon>
        <taxon>Embryophyta</taxon>
        <taxon>Tracheophyta</taxon>
        <taxon>Spermatophyta</taxon>
        <taxon>Magnoliopsida</taxon>
        <taxon>eudicotyledons</taxon>
        <taxon>Gunneridae</taxon>
        <taxon>Pentapetalae</taxon>
        <taxon>rosids</taxon>
        <taxon>fabids</taxon>
        <taxon>Malpighiales</taxon>
        <taxon>Linaceae</taxon>
        <taxon>Linum</taxon>
    </lineage>
</organism>
<accession>A0AAV0H8I9</accession>
<gene>
    <name evidence="1" type="ORF">LITE_LOCUS2709</name>
</gene>
<dbReference type="Proteomes" id="UP001154282">
    <property type="component" value="Unassembled WGS sequence"/>
</dbReference>
<comment type="caution">
    <text evidence="1">The sequence shown here is derived from an EMBL/GenBank/DDBJ whole genome shotgun (WGS) entry which is preliminary data.</text>
</comment>
<name>A0AAV0H8I9_9ROSI</name>
<protein>
    <submittedName>
        <fullName evidence="1">Uncharacterized protein</fullName>
    </submittedName>
</protein>
<proteinExistence type="predicted"/>
<keyword evidence="2" id="KW-1185">Reference proteome</keyword>
<dbReference type="AlphaFoldDB" id="A0AAV0H8I9"/>
<reference evidence="1" key="1">
    <citation type="submission" date="2022-08" db="EMBL/GenBank/DDBJ databases">
        <authorList>
            <person name="Gutierrez-Valencia J."/>
        </authorList>
    </citation>
    <scope>NUCLEOTIDE SEQUENCE</scope>
</reference>
<dbReference type="EMBL" id="CAMGYJ010000002">
    <property type="protein sequence ID" value="CAI0380510.1"/>
    <property type="molecule type" value="Genomic_DNA"/>
</dbReference>
<sequence length="18" mass="2232">MEKQLHNLLLPLLLLMRR</sequence>